<dbReference type="AlphaFoldDB" id="A0A7J6X832"/>
<dbReference type="OrthoDB" id="4062651at2759"/>
<dbReference type="SMART" id="SM00220">
    <property type="entry name" value="S_TKc"/>
    <property type="match status" value="1"/>
</dbReference>
<dbReference type="SUPFAM" id="SSF56112">
    <property type="entry name" value="Protein kinase-like (PK-like)"/>
    <property type="match status" value="1"/>
</dbReference>
<proteinExistence type="predicted"/>
<evidence type="ECO:0000256" key="1">
    <source>
        <dbReference type="ARBA" id="ARBA00012513"/>
    </source>
</evidence>
<dbReference type="PROSITE" id="PS50011">
    <property type="entry name" value="PROTEIN_KINASE_DOM"/>
    <property type="match status" value="1"/>
</dbReference>
<comment type="catalytic activity">
    <reaction evidence="5">
        <text>L-seryl-[protein] + ATP = O-phospho-L-seryl-[protein] + ADP + H(+)</text>
        <dbReference type="Rhea" id="RHEA:17989"/>
        <dbReference type="Rhea" id="RHEA-COMP:9863"/>
        <dbReference type="Rhea" id="RHEA-COMP:11604"/>
        <dbReference type="ChEBI" id="CHEBI:15378"/>
        <dbReference type="ChEBI" id="CHEBI:29999"/>
        <dbReference type="ChEBI" id="CHEBI:30616"/>
        <dbReference type="ChEBI" id="CHEBI:83421"/>
        <dbReference type="ChEBI" id="CHEBI:456216"/>
        <dbReference type="EC" id="2.7.11.1"/>
    </reaction>
</comment>
<gene>
    <name evidence="7" type="ORF">FRX31_004859</name>
</gene>
<evidence type="ECO:0000256" key="5">
    <source>
        <dbReference type="ARBA" id="ARBA00048679"/>
    </source>
</evidence>
<keyword evidence="3 7" id="KW-0418">Kinase</keyword>
<evidence type="ECO:0000256" key="4">
    <source>
        <dbReference type="ARBA" id="ARBA00047899"/>
    </source>
</evidence>
<feature type="domain" description="Protein kinase" evidence="6">
    <location>
        <begin position="1"/>
        <end position="120"/>
    </location>
</feature>
<keyword evidence="3 7" id="KW-0808">Transferase</keyword>
<dbReference type="InterPro" id="IPR050588">
    <property type="entry name" value="WNK_Ser-Thr_kinase"/>
</dbReference>
<dbReference type="PANTHER" id="PTHR13902">
    <property type="entry name" value="SERINE/THREONINE-PROTEIN KINASE WNK WITH NO LYSINE -RELATED"/>
    <property type="match status" value="1"/>
</dbReference>
<protein>
    <recommendedName>
        <fullName evidence="1">non-specific serine/threonine protein kinase</fullName>
        <ecNumber evidence="1">2.7.11.1</ecNumber>
    </recommendedName>
</protein>
<comment type="catalytic activity">
    <reaction evidence="4">
        <text>L-threonyl-[protein] + ATP = O-phospho-L-threonyl-[protein] + ADP + H(+)</text>
        <dbReference type="Rhea" id="RHEA:46608"/>
        <dbReference type="Rhea" id="RHEA-COMP:11060"/>
        <dbReference type="Rhea" id="RHEA-COMP:11605"/>
        <dbReference type="ChEBI" id="CHEBI:15378"/>
        <dbReference type="ChEBI" id="CHEBI:30013"/>
        <dbReference type="ChEBI" id="CHEBI:30616"/>
        <dbReference type="ChEBI" id="CHEBI:61977"/>
        <dbReference type="ChEBI" id="CHEBI:456216"/>
        <dbReference type="EC" id="2.7.11.1"/>
    </reaction>
</comment>
<evidence type="ECO:0000256" key="2">
    <source>
        <dbReference type="ARBA" id="ARBA00022527"/>
    </source>
</evidence>
<dbReference type="Pfam" id="PF00069">
    <property type="entry name" value="Pkinase"/>
    <property type="match status" value="1"/>
</dbReference>
<evidence type="ECO:0000313" key="8">
    <source>
        <dbReference type="Proteomes" id="UP000554482"/>
    </source>
</evidence>
<reference evidence="7 8" key="1">
    <citation type="submission" date="2020-06" db="EMBL/GenBank/DDBJ databases">
        <title>Transcriptomic and genomic resources for Thalictrum thalictroides and T. hernandezii: Facilitating candidate gene discovery in an emerging model plant lineage.</title>
        <authorList>
            <person name="Arias T."/>
            <person name="Riano-Pachon D.M."/>
            <person name="Di Stilio V.S."/>
        </authorList>
    </citation>
    <scope>NUCLEOTIDE SEQUENCE [LARGE SCALE GENOMIC DNA]</scope>
    <source>
        <strain evidence="8">cv. WT478/WT964</strain>
        <tissue evidence="7">Leaves</tissue>
    </source>
</reference>
<sequence length="491" mass="54383">MIHAYYTWMCGGKAYAFYSCKEIFFVGTPEFMAPELYDEDYNELADIYSFGMCMLEMVTFEYPYCECRNSAQIYKKVSSGVKPASLSKVKDPEVKLFIEKCLVPAAQRLSAKELLKDPFLHVDGFAGNSSLDLPDIVSPKEGAFGNRSVLSEEPNNRGQMSLMDVDAGADGDPPVVSFIENSVGGSCIPSLEVHMTKKNKYFKLKGEVNDENTVSLILRIAEPNEPARNIHFLFYLDSDTSLSIAREMVVQLELAHQDVIFITELIDLSLINLIPNWKASVPINHLAALNEFQTPKPPTNDNFERAEERDSGSVVSFNNLFETVSLSNAPPSLDSSSVEESLQPTHGARDDVKLDEVMSHADQGSCNTGSEMSFISALSSDGNYNMSADSGYMDYTNGFGMKAEVGEGLSGVEMGVCINEQDMAINMGSSCHAASSISAEHSYDDDEELRMELAQINWQYHQAMEVISSKRHEAILAARRRLSQRKIVPVD</sequence>
<name>A0A7J6X832_THATH</name>
<dbReference type="Proteomes" id="UP000554482">
    <property type="component" value="Unassembled WGS sequence"/>
</dbReference>
<dbReference type="Gene3D" id="1.10.510.10">
    <property type="entry name" value="Transferase(Phosphotransferase) domain 1"/>
    <property type="match status" value="1"/>
</dbReference>
<dbReference type="GO" id="GO:0005524">
    <property type="term" value="F:ATP binding"/>
    <property type="evidence" value="ECO:0007669"/>
    <property type="project" value="InterPro"/>
</dbReference>
<dbReference type="EC" id="2.7.11.1" evidence="1"/>
<keyword evidence="2" id="KW-0723">Serine/threonine-protein kinase</keyword>
<dbReference type="InterPro" id="IPR000719">
    <property type="entry name" value="Prot_kinase_dom"/>
</dbReference>
<dbReference type="EMBL" id="JABWDY010003916">
    <property type="protein sequence ID" value="KAF5205553.1"/>
    <property type="molecule type" value="Genomic_DNA"/>
</dbReference>
<evidence type="ECO:0000256" key="3">
    <source>
        <dbReference type="ARBA" id="ARBA00022777"/>
    </source>
</evidence>
<organism evidence="7 8">
    <name type="scientific">Thalictrum thalictroides</name>
    <name type="common">Rue-anemone</name>
    <name type="synonym">Anemone thalictroides</name>
    <dbReference type="NCBI Taxonomy" id="46969"/>
    <lineage>
        <taxon>Eukaryota</taxon>
        <taxon>Viridiplantae</taxon>
        <taxon>Streptophyta</taxon>
        <taxon>Embryophyta</taxon>
        <taxon>Tracheophyta</taxon>
        <taxon>Spermatophyta</taxon>
        <taxon>Magnoliopsida</taxon>
        <taxon>Ranunculales</taxon>
        <taxon>Ranunculaceae</taxon>
        <taxon>Thalictroideae</taxon>
        <taxon>Thalictrum</taxon>
    </lineage>
</organism>
<dbReference type="InterPro" id="IPR011009">
    <property type="entry name" value="Kinase-like_dom_sf"/>
</dbReference>
<accession>A0A7J6X832</accession>
<evidence type="ECO:0000313" key="7">
    <source>
        <dbReference type="EMBL" id="KAF5205553.1"/>
    </source>
</evidence>
<comment type="caution">
    <text evidence="7">The sequence shown here is derived from an EMBL/GenBank/DDBJ whole genome shotgun (WGS) entry which is preliminary data.</text>
</comment>
<dbReference type="GO" id="GO:0004674">
    <property type="term" value="F:protein serine/threonine kinase activity"/>
    <property type="evidence" value="ECO:0007669"/>
    <property type="project" value="UniProtKB-KW"/>
</dbReference>
<evidence type="ECO:0000259" key="6">
    <source>
        <dbReference type="PROSITE" id="PS50011"/>
    </source>
</evidence>
<keyword evidence="8" id="KW-1185">Reference proteome</keyword>